<feature type="domain" description="RNA polymerase sigma factor 70 region 4 type 2" evidence="7">
    <location>
        <begin position="212"/>
        <end position="261"/>
    </location>
</feature>
<dbReference type="InterPro" id="IPR013324">
    <property type="entry name" value="RNA_pol_sigma_r3/r4-like"/>
</dbReference>
<evidence type="ECO:0000256" key="3">
    <source>
        <dbReference type="ARBA" id="ARBA00023015"/>
    </source>
</evidence>
<comment type="subunit">
    <text evidence="2">Interacts transiently with the RNA polymerase catalytic core formed by RpoA, RpoB, RpoC and RpoZ (2 alpha, 1 beta, 1 beta' and 1 omega subunit) to form the RNA polymerase holoenzyme that can initiate transcription.</text>
</comment>
<gene>
    <name evidence="8" type="ORF">H1D33_15625</name>
</gene>
<reference evidence="9" key="1">
    <citation type="submission" date="2020-07" db="EMBL/GenBank/DDBJ databases">
        <title>A new Micromonospora strain with potent antibiotic activity isolated from the microbiome of a mid-Atlantic deep-sea sponge.</title>
        <authorList>
            <person name="Back C.R."/>
            <person name="Stennett H.L."/>
            <person name="Williams S.E."/>
            <person name="Wang L."/>
            <person name="Ojeda Gomez J."/>
            <person name="Abdulle O.M."/>
            <person name="Duffy T."/>
            <person name="Hendry K.R."/>
            <person name="Powell D."/>
            <person name="Stach J.E."/>
            <person name="Essex-Lopresti A.E."/>
            <person name="Willis C.L."/>
            <person name="Curnow P."/>
            <person name="Race P.R."/>
        </authorList>
    </citation>
    <scope>NUCLEOTIDE SEQUENCE [LARGE SCALE GENOMIC DNA]</scope>
    <source>
        <strain evidence="9">28ISP2-46</strain>
    </source>
</reference>
<evidence type="ECO:0000259" key="6">
    <source>
        <dbReference type="Pfam" id="PF04542"/>
    </source>
</evidence>
<dbReference type="GO" id="GO:0016987">
    <property type="term" value="F:sigma factor activity"/>
    <property type="evidence" value="ECO:0007669"/>
    <property type="project" value="UniProtKB-KW"/>
</dbReference>
<dbReference type="NCBIfam" id="TIGR02960">
    <property type="entry name" value="SigX5"/>
    <property type="match status" value="1"/>
</dbReference>
<dbReference type="InterPro" id="IPR013325">
    <property type="entry name" value="RNA_pol_sigma_r2"/>
</dbReference>
<dbReference type="InterPro" id="IPR036388">
    <property type="entry name" value="WH-like_DNA-bd_sf"/>
</dbReference>
<organism evidence="8 9">
    <name type="scientific">Micromonospora robiginosa</name>
    <dbReference type="NCBI Taxonomy" id="2749844"/>
    <lineage>
        <taxon>Bacteria</taxon>
        <taxon>Bacillati</taxon>
        <taxon>Actinomycetota</taxon>
        <taxon>Actinomycetes</taxon>
        <taxon>Micromonosporales</taxon>
        <taxon>Micromonosporaceae</taxon>
        <taxon>Micromonospora</taxon>
    </lineage>
</organism>
<dbReference type="PANTHER" id="PTHR43133">
    <property type="entry name" value="RNA POLYMERASE ECF-TYPE SIGMA FACTO"/>
    <property type="match status" value="1"/>
</dbReference>
<dbReference type="RefSeq" id="WP_246412095.1">
    <property type="nucleotide sequence ID" value="NZ_CP059322.2"/>
</dbReference>
<dbReference type="KEGG" id="mfeu:H1D33_15625"/>
<dbReference type="Proteomes" id="UP000510844">
    <property type="component" value="Chromosome"/>
</dbReference>
<evidence type="ECO:0000259" key="7">
    <source>
        <dbReference type="Pfam" id="PF08281"/>
    </source>
</evidence>
<dbReference type="NCBIfam" id="TIGR02937">
    <property type="entry name" value="sigma70-ECF"/>
    <property type="match status" value="1"/>
</dbReference>
<dbReference type="Gene3D" id="3.10.450.50">
    <property type="match status" value="1"/>
</dbReference>
<dbReference type="GO" id="GO:0003899">
    <property type="term" value="F:DNA-directed RNA polymerase activity"/>
    <property type="evidence" value="ECO:0007669"/>
    <property type="project" value="UniProtKB-EC"/>
</dbReference>
<proteinExistence type="inferred from homology"/>
<keyword evidence="8" id="KW-0808">Transferase</keyword>
<evidence type="ECO:0000256" key="1">
    <source>
        <dbReference type="ARBA" id="ARBA00010641"/>
    </source>
</evidence>
<dbReference type="GO" id="GO:0006352">
    <property type="term" value="P:DNA-templated transcription initiation"/>
    <property type="evidence" value="ECO:0007669"/>
    <property type="project" value="InterPro"/>
</dbReference>
<keyword evidence="4" id="KW-0731">Sigma factor</keyword>
<evidence type="ECO:0000256" key="2">
    <source>
        <dbReference type="ARBA" id="ARBA00011344"/>
    </source>
</evidence>
<comment type="similarity">
    <text evidence="1">Belongs to the sigma-70 factor family. ECF subfamily.</text>
</comment>
<keyword evidence="5" id="KW-0804">Transcription</keyword>
<evidence type="ECO:0000256" key="5">
    <source>
        <dbReference type="ARBA" id="ARBA00023163"/>
    </source>
</evidence>
<dbReference type="InterPro" id="IPR013249">
    <property type="entry name" value="RNA_pol_sigma70_r4_t2"/>
</dbReference>
<dbReference type="InterPro" id="IPR014305">
    <property type="entry name" value="RNA_pol_sigma-G_actinobac"/>
</dbReference>
<dbReference type="InterPro" id="IPR039425">
    <property type="entry name" value="RNA_pol_sigma-70-like"/>
</dbReference>
<dbReference type="GO" id="GO:0003677">
    <property type="term" value="F:DNA binding"/>
    <property type="evidence" value="ECO:0007669"/>
    <property type="project" value="InterPro"/>
</dbReference>
<dbReference type="InterPro" id="IPR007627">
    <property type="entry name" value="RNA_pol_sigma70_r2"/>
</dbReference>
<keyword evidence="3" id="KW-0805">Transcription regulation</keyword>
<dbReference type="Pfam" id="PF04542">
    <property type="entry name" value="Sigma70_r2"/>
    <property type="match status" value="1"/>
</dbReference>
<dbReference type="InterPro" id="IPR014284">
    <property type="entry name" value="RNA_pol_sigma-70_dom"/>
</dbReference>
<evidence type="ECO:0000256" key="4">
    <source>
        <dbReference type="ARBA" id="ARBA00023082"/>
    </source>
</evidence>
<dbReference type="SUPFAM" id="SSF88659">
    <property type="entry name" value="Sigma3 and sigma4 domains of RNA polymerase sigma factors"/>
    <property type="match status" value="1"/>
</dbReference>
<dbReference type="AlphaFoldDB" id="A0A7L6BEK7"/>
<reference evidence="8 9" key="2">
    <citation type="journal article" date="2021" name="Mar. Drugs">
        <title>A New Micromonospora Strain with Antibiotic Activity Isolated from the Microbiome of a Mid-Atlantic Deep-Sea Sponge.</title>
        <authorList>
            <person name="Back C.R."/>
            <person name="Stennett H.L."/>
            <person name="Williams S.E."/>
            <person name="Wang L."/>
            <person name="Ojeda Gomez J."/>
            <person name="Abdulle O.M."/>
            <person name="Duffy T."/>
            <person name="Neal C."/>
            <person name="Mantell J."/>
            <person name="Jepson M.A."/>
            <person name="Hendry K.R."/>
            <person name="Powell D."/>
            <person name="Stach J.E.M."/>
            <person name="Essex-Lopresti A.E."/>
            <person name="Willis C.L."/>
            <person name="Curnow P."/>
            <person name="Race P.R."/>
        </authorList>
    </citation>
    <scope>NUCLEOTIDE SEQUENCE [LARGE SCALE GENOMIC DNA]</scope>
    <source>
        <strain evidence="8 9">28ISP2-46</strain>
    </source>
</reference>
<accession>A0A7L6BEK7</accession>
<dbReference type="SUPFAM" id="SSF54427">
    <property type="entry name" value="NTF2-like"/>
    <property type="match status" value="1"/>
</dbReference>
<feature type="domain" description="RNA polymerase sigma-70 region 2" evidence="6">
    <location>
        <begin position="102"/>
        <end position="167"/>
    </location>
</feature>
<dbReference type="EMBL" id="CP059322">
    <property type="protein sequence ID" value="QLQ40366.2"/>
    <property type="molecule type" value="Genomic_DNA"/>
</dbReference>
<dbReference type="EC" id="2.7.7.6" evidence="8"/>
<dbReference type="NCBIfam" id="NF006089">
    <property type="entry name" value="PRK08241.1"/>
    <property type="match status" value="1"/>
</dbReference>
<protein>
    <submittedName>
        <fullName evidence="8">RNA polymerase subunit sigma-70</fullName>
        <ecNumber evidence="8">2.7.7.6</ecNumber>
    </submittedName>
</protein>
<sequence>MLMWALDEVFIGYRGDPTSASRVCLPRSASPGSTLPIRSDERLGVSGFYRSEFFRHVVASGSSLEPVEGLKTMTDARRLGADEATFIAAVRAEDSGRFALLTERHRRELQVHCYRMLANYADAQDMTQETFLRAWNKRESFQGRAALRTWLYRIATNACLDFLEKRNDRTPVPSGLPGSDSEVLYLQPYPDRMLPEDPQESVVARETIELAFIVAVQHLPPRQRAVFILRDVLGWPASKASDALELTVASVTSALQRARVTMREQLPERRLDWRSPATHELSDDERGVVKSYIDAHERNDLDALTALLRDDLRFAMPAEPGTSVMTADDAMDGWVSNGLFKPGYDDWRCVTTTINRMPAAALYLRTPDDPQYRLFTVAVLHIVDGKIAELTGFDATDKPWLGLPPALS</sequence>
<evidence type="ECO:0000313" key="8">
    <source>
        <dbReference type="EMBL" id="QLQ40366.2"/>
    </source>
</evidence>
<dbReference type="Pfam" id="PF08281">
    <property type="entry name" value="Sigma70_r4_2"/>
    <property type="match status" value="1"/>
</dbReference>
<dbReference type="PANTHER" id="PTHR43133:SF65">
    <property type="entry name" value="ECF RNA POLYMERASE SIGMA FACTOR SIGG"/>
    <property type="match status" value="1"/>
</dbReference>
<dbReference type="Gene3D" id="1.10.10.10">
    <property type="entry name" value="Winged helix-like DNA-binding domain superfamily/Winged helix DNA-binding domain"/>
    <property type="match status" value="1"/>
</dbReference>
<name>A0A7L6BEK7_9ACTN</name>
<dbReference type="SUPFAM" id="SSF88946">
    <property type="entry name" value="Sigma2 domain of RNA polymerase sigma factors"/>
    <property type="match status" value="1"/>
</dbReference>
<keyword evidence="8" id="KW-0548">Nucleotidyltransferase</keyword>
<evidence type="ECO:0000313" key="9">
    <source>
        <dbReference type="Proteomes" id="UP000510844"/>
    </source>
</evidence>
<dbReference type="Gene3D" id="1.10.1740.10">
    <property type="match status" value="1"/>
</dbReference>
<keyword evidence="9" id="KW-1185">Reference proteome</keyword>
<dbReference type="InterPro" id="IPR032710">
    <property type="entry name" value="NTF2-like_dom_sf"/>
</dbReference>